<dbReference type="InterPro" id="IPR001611">
    <property type="entry name" value="Leu-rich_rpt"/>
</dbReference>
<dbReference type="VEuPathDB" id="TriTrypDB:BSAL_18895"/>
<evidence type="ECO:0008006" key="7">
    <source>
        <dbReference type="Google" id="ProtNLM"/>
    </source>
</evidence>
<dbReference type="InterPro" id="IPR032675">
    <property type="entry name" value="LRR_dom_sf"/>
</dbReference>
<proteinExistence type="predicted"/>
<evidence type="ECO:0000256" key="4">
    <source>
        <dbReference type="SAM" id="MobiDB-lite"/>
    </source>
</evidence>
<feature type="compositionally biased region" description="Polar residues" evidence="4">
    <location>
        <begin position="765"/>
        <end position="774"/>
    </location>
</feature>
<evidence type="ECO:0000256" key="2">
    <source>
        <dbReference type="ARBA" id="ARBA00022614"/>
    </source>
</evidence>
<dbReference type="Gene3D" id="3.80.10.10">
    <property type="entry name" value="Ribonuclease Inhibitor"/>
    <property type="match status" value="3"/>
</dbReference>
<name>A0A0S4KH15_BODSA</name>
<gene>
    <name evidence="5" type="ORF">BSAL_18895</name>
</gene>
<dbReference type="InterPro" id="IPR027038">
    <property type="entry name" value="RanGap"/>
</dbReference>
<reference evidence="6" key="1">
    <citation type="submission" date="2015-09" db="EMBL/GenBank/DDBJ databases">
        <authorList>
            <consortium name="Pathogen Informatics"/>
        </authorList>
    </citation>
    <scope>NUCLEOTIDE SEQUENCE [LARGE SCALE GENOMIC DNA]</scope>
    <source>
        <strain evidence="6">Lake Konstanz</strain>
    </source>
</reference>
<dbReference type="PANTHER" id="PTHR24113">
    <property type="entry name" value="RAN GTPASE-ACTIVATING PROTEIN 1"/>
    <property type="match status" value="1"/>
</dbReference>
<keyword evidence="3" id="KW-0677">Repeat</keyword>
<dbReference type="AlphaFoldDB" id="A0A0S4KH15"/>
<dbReference type="EMBL" id="CYKH01001699">
    <property type="protein sequence ID" value="CUI14908.1"/>
    <property type="molecule type" value="Genomic_DNA"/>
</dbReference>
<dbReference type="SUPFAM" id="SSF52047">
    <property type="entry name" value="RNI-like"/>
    <property type="match status" value="2"/>
</dbReference>
<feature type="region of interest" description="Disordered" evidence="4">
    <location>
        <begin position="310"/>
        <end position="343"/>
    </location>
</feature>
<keyword evidence="1" id="KW-0343">GTPase activation</keyword>
<organism evidence="5 6">
    <name type="scientific">Bodo saltans</name>
    <name type="common">Flagellated protozoan</name>
    <dbReference type="NCBI Taxonomy" id="75058"/>
    <lineage>
        <taxon>Eukaryota</taxon>
        <taxon>Discoba</taxon>
        <taxon>Euglenozoa</taxon>
        <taxon>Kinetoplastea</taxon>
        <taxon>Metakinetoplastina</taxon>
        <taxon>Eubodonida</taxon>
        <taxon>Bodonidae</taxon>
        <taxon>Bodo</taxon>
    </lineage>
</organism>
<keyword evidence="2" id="KW-0433">Leucine-rich repeat</keyword>
<evidence type="ECO:0000256" key="3">
    <source>
        <dbReference type="ARBA" id="ARBA00022737"/>
    </source>
</evidence>
<evidence type="ECO:0000313" key="6">
    <source>
        <dbReference type="Proteomes" id="UP000051952"/>
    </source>
</evidence>
<dbReference type="Pfam" id="PF13516">
    <property type="entry name" value="LRR_6"/>
    <property type="match status" value="2"/>
</dbReference>
<sequence length="813" mass="87312">MPQTFHNSAAAKSNENVFTEKGKLLPLNPHISLHPRATTVSNCVLRTLEQRVRQCIKFMSNAASSVSGSTSLSPCRLSSHDDGLGSEDHHATANTAEALLDLSRTGLTQDVAKSCWSTVQELFQTYVSTVLTDKLLNSASDTYGRRSASSQDQSCCTSLVLSGVSISHNVLGDAGTLHLLGAIWNSVSLSRISSSTLPRALPSCDVVFTITCYDLFGVGLTDAAIPQLLQMLEHSAVPIEKLKLGDNKLTSTGLERICAALSRGRPLTSTLRQLHIGGNPIGPCGILALAKTWKESPHVLENLGLRNLQRTTQEDGSDEGGTNVNGAAKSWATTASTTTKPTSNYSAMDAALETLCAALGTAPIRLLMQSIDTTTQSSYGLVELQLRGTLLTSNAISNLASGFTVAQQHGQSSVVPFSHLETLDLASCGIVGGPGSGIDALLGNLLRTASTSSEHLRLRELFLQDNRIGRSACGLLGDTLSSFSLSESATIAAAAAAMCTSPQKVRCTIATLDMSLNHLQSADVLLFFHNWSNGRGDCCLNSLNLSHNSVGLDAVKGLVRILELQHSSSASVDFNATVPPSAQVTANATLASLTDSFWSLSFCQGTMLSSLTSSSPQPNIRSRRVVLTALALQNCNMSSSACALLFDGLVRFPGRFRVLEMQQNASGHESIPSLCHLLEHNKVLSKFQFQDNNIVSEAMMQKVIRVLKLSNTTLRTISAGGQSGTANYLSAELRRQMNDACQRNKDLWADARRQNKQKRVMASLTANEEQQPLHSSRFLKDDDEPFSNDSHAYDEVKIIKSPWEVPQLFSCSK</sequence>
<dbReference type="GO" id="GO:0005634">
    <property type="term" value="C:nucleus"/>
    <property type="evidence" value="ECO:0007669"/>
    <property type="project" value="TreeGrafter"/>
</dbReference>
<dbReference type="GO" id="GO:0006913">
    <property type="term" value="P:nucleocytoplasmic transport"/>
    <property type="evidence" value="ECO:0007669"/>
    <property type="project" value="TreeGrafter"/>
</dbReference>
<feature type="region of interest" description="Disordered" evidence="4">
    <location>
        <begin position="765"/>
        <end position="784"/>
    </location>
</feature>
<dbReference type="GO" id="GO:0048471">
    <property type="term" value="C:perinuclear region of cytoplasm"/>
    <property type="evidence" value="ECO:0007669"/>
    <property type="project" value="TreeGrafter"/>
</dbReference>
<dbReference type="GO" id="GO:0031267">
    <property type="term" value="F:small GTPase binding"/>
    <property type="evidence" value="ECO:0007669"/>
    <property type="project" value="TreeGrafter"/>
</dbReference>
<keyword evidence="6" id="KW-1185">Reference proteome</keyword>
<dbReference type="Proteomes" id="UP000051952">
    <property type="component" value="Unassembled WGS sequence"/>
</dbReference>
<dbReference type="SMART" id="SM00368">
    <property type="entry name" value="LRR_RI"/>
    <property type="match status" value="7"/>
</dbReference>
<accession>A0A0S4KH15</accession>
<evidence type="ECO:0000256" key="1">
    <source>
        <dbReference type="ARBA" id="ARBA00022468"/>
    </source>
</evidence>
<dbReference type="GO" id="GO:0005829">
    <property type="term" value="C:cytosol"/>
    <property type="evidence" value="ECO:0007669"/>
    <property type="project" value="TreeGrafter"/>
</dbReference>
<evidence type="ECO:0000313" key="5">
    <source>
        <dbReference type="EMBL" id="CUI14908.1"/>
    </source>
</evidence>
<feature type="compositionally biased region" description="Low complexity" evidence="4">
    <location>
        <begin position="327"/>
        <end position="343"/>
    </location>
</feature>
<dbReference type="PANTHER" id="PTHR24113:SF12">
    <property type="entry name" value="RAN GTPASE-ACTIVATING PROTEIN 1"/>
    <property type="match status" value="1"/>
</dbReference>
<protein>
    <recommendedName>
        <fullName evidence="7">Leucine-rich repeat protein</fullName>
    </recommendedName>
</protein>
<dbReference type="GO" id="GO:0005096">
    <property type="term" value="F:GTPase activator activity"/>
    <property type="evidence" value="ECO:0007669"/>
    <property type="project" value="UniProtKB-KW"/>
</dbReference>